<dbReference type="Gene3D" id="3.40.50.10810">
    <property type="entry name" value="Tandem AAA-ATPase domain"/>
    <property type="match status" value="1"/>
</dbReference>
<dbReference type="SMART" id="SM00490">
    <property type="entry name" value="HELICc"/>
    <property type="match status" value="1"/>
</dbReference>
<keyword evidence="3" id="KW-0479">Metal-binding</keyword>
<feature type="compositionally biased region" description="Polar residues" evidence="11">
    <location>
        <begin position="1466"/>
        <end position="1502"/>
    </location>
</feature>
<dbReference type="SMART" id="SM00487">
    <property type="entry name" value="DEXDc"/>
    <property type="match status" value="1"/>
</dbReference>
<feature type="compositionally biased region" description="Basic residues" evidence="11">
    <location>
        <begin position="341"/>
        <end position="353"/>
    </location>
</feature>
<dbReference type="OrthoDB" id="5857104at2759"/>
<feature type="region of interest" description="Disordered" evidence="11">
    <location>
        <begin position="1"/>
        <end position="117"/>
    </location>
</feature>
<dbReference type="PROSITE" id="PS51194">
    <property type="entry name" value="HELICASE_CTER"/>
    <property type="match status" value="1"/>
</dbReference>
<dbReference type="Pfam" id="PF15446">
    <property type="entry name" value="zf-PHD-like"/>
    <property type="match status" value="1"/>
</dbReference>
<dbReference type="PANTHER" id="PTHR45623:SF17">
    <property type="entry name" value="CHROMODOMAIN-HELICASE-DNA-BINDING PROTEIN 3-RELATED"/>
    <property type="match status" value="1"/>
</dbReference>
<evidence type="ECO:0000259" key="14">
    <source>
        <dbReference type="PROSITE" id="PS51194"/>
    </source>
</evidence>
<keyword evidence="8" id="KW-0862">Zinc</keyword>
<dbReference type="GO" id="GO:0016887">
    <property type="term" value="F:ATP hydrolysis activity"/>
    <property type="evidence" value="ECO:0007669"/>
    <property type="project" value="TreeGrafter"/>
</dbReference>
<dbReference type="Gene3D" id="3.30.40.10">
    <property type="entry name" value="Zinc/RING finger domain, C3HC4 (zinc finger)"/>
    <property type="match status" value="1"/>
</dbReference>
<dbReference type="PROSITE" id="PS50013">
    <property type="entry name" value="CHROMO_2"/>
    <property type="match status" value="1"/>
</dbReference>
<evidence type="ECO:0000256" key="6">
    <source>
        <dbReference type="ARBA" id="ARBA00022771"/>
    </source>
</evidence>
<dbReference type="Pfam" id="PF00176">
    <property type="entry name" value="SNF2-rel_dom"/>
    <property type="match status" value="1"/>
</dbReference>
<dbReference type="InterPro" id="IPR049730">
    <property type="entry name" value="SNF2/RAD54-like_C"/>
</dbReference>
<feature type="domain" description="Chromo" evidence="12">
    <location>
        <begin position="609"/>
        <end position="674"/>
    </location>
</feature>
<accession>A0A4Z0YJI0</accession>
<dbReference type="GO" id="GO:0003682">
    <property type="term" value="F:chromatin binding"/>
    <property type="evidence" value="ECO:0007669"/>
    <property type="project" value="TreeGrafter"/>
</dbReference>
<dbReference type="CDD" id="cd17919">
    <property type="entry name" value="DEXHc_Snf"/>
    <property type="match status" value="1"/>
</dbReference>
<keyword evidence="9" id="KW-0067">ATP-binding</keyword>
<keyword evidence="6" id="KW-0863">Zinc-finger</keyword>
<dbReference type="InterPro" id="IPR014001">
    <property type="entry name" value="Helicase_ATP-bd"/>
</dbReference>
<dbReference type="CDD" id="cd18793">
    <property type="entry name" value="SF2_C_SNF"/>
    <property type="match status" value="1"/>
</dbReference>
<dbReference type="SUPFAM" id="SSF52540">
    <property type="entry name" value="P-loop containing nucleoside triphosphate hydrolases"/>
    <property type="match status" value="2"/>
</dbReference>
<dbReference type="InterPro" id="IPR000953">
    <property type="entry name" value="Chromo/chromo_shadow_dom"/>
</dbReference>
<dbReference type="InterPro" id="IPR011011">
    <property type="entry name" value="Znf_FYVE_PHD"/>
</dbReference>
<feature type="compositionally biased region" description="Low complexity" evidence="11">
    <location>
        <begin position="1"/>
        <end position="17"/>
    </location>
</feature>
<dbReference type="InterPro" id="IPR016197">
    <property type="entry name" value="Chromo-like_dom_sf"/>
</dbReference>
<dbReference type="Pfam" id="PF23615">
    <property type="entry name" value="Chromo_MIT1"/>
    <property type="match status" value="1"/>
</dbReference>
<dbReference type="GO" id="GO:0000785">
    <property type="term" value="C:chromatin"/>
    <property type="evidence" value="ECO:0007669"/>
    <property type="project" value="TreeGrafter"/>
</dbReference>
<keyword evidence="7" id="KW-0378">Hydrolase</keyword>
<evidence type="ECO:0000256" key="5">
    <source>
        <dbReference type="ARBA" id="ARBA00022741"/>
    </source>
</evidence>
<reference evidence="15 16" key="1">
    <citation type="submission" date="2019-03" db="EMBL/GenBank/DDBJ databases">
        <title>Draft genome sequence of Xylaria hypoxylon DSM 108379, a ubiquitous saprotrophic-parasitic fungi on hardwood.</title>
        <authorList>
            <person name="Buettner E."/>
            <person name="Leonhardt S."/>
            <person name="Gebauer A.M."/>
            <person name="Liers C."/>
            <person name="Hofrichter M."/>
            <person name="Kellner H."/>
        </authorList>
    </citation>
    <scope>NUCLEOTIDE SEQUENCE [LARGE SCALE GENOMIC DNA]</scope>
    <source>
        <strain evidence="15 16">DSM 108379</strain>
    </source>
</reference>
<dbReference type="Gene3D" id="2.40.50.40">
    <property type="match status" value="1"/>
</dbReference>
<dbReference type="GO" id="GO:0005634">
    <property type="term" value="C:nucleus"/>
    <property type="evidence" value="ECO:0007669"/>
    <property type="project" value="UniProtKB-SubCell"/>
</dbReference>
<dbReference type="SMART" id="SM00249">
    <property type="entry name" value="PHD"/>
    <property type="match status" value="2"/>
</dbReference>
<dbReference type="InterPro" id="IPR041684">
    <property type="entry name" value="Znf-PHD-like"/>
</dbReference>
<dbReference type="GO" id="GO:0140658">
    <property type="term" value="F:ATP-dependent chromatin remodeler activity"/>
    <property type="evidence" value="ECO:0007669"/>
    <property type="project" value="TreeGrafter"/>
</dbReference>
<evidence type="ECO:0000259" key="12">
    <source>
        <dbReference type="PROSITE" id="PS50013"/>
    </source>
</evidence>
<protein>
    <recommendedName>
        <fullName evidence="17">Chromatin remodeling factor mit1</fullName>
    </recommendedName>
</protein>
<evidence type="ECO:0000256" key="10">
    <source>
        <dbReference type="ARBA" id="ARBA00023242"/>
    </source>
</evidence>
<feature type="compositionally biased region" description="Acidic residues" evidence="11">
    <location>
        <begin position="1420"/>
        <end position="1443"/>
    </location>
</feature>
<feature type="region of interest" description="Disordered" evidence="11">
    <location>
        <begin position="197"/>
        <end position="388"/>
    </location>
</feature>
<dbReference type="InterPro" id="IPR000330">
    <property type="entry name" value="SNF2_N"/>
</dbReference>
<evidence type="ECO:0000313" key="16">
    <source>
        <dbReference type="Proteomes" id="UP000297716"/>
    </source>
</evidence>
<dbReference type="SUPFAM" id="SSF57903">
    <property type="entry name" value="FYVE/PHD zinc finger"/>
    <property type="match status" value="1"/>
</dbReference>
<dbReference type="InterPro" id="IPR056616">
    <property type="entry name" value="Chromo_MIT1"/>
</dbReference>
<keyword evidence="5" id="KW-0547">Nucleotide-binding</keyword>
<dbReference type="GO" id="GO:0005524">
    <property type="term" value="F:ATP binding"/>
    <property type="evidence" value="ECO:0007669"/>
    <property type="project" value="UniProtKB-KW"/>
</dbReference>
<dbReference type="GO" id="GO:0042393">
    <property type="term" value="F:histone binding"/>
    <property type="evidence" value="ECO:0007669"/>
    <property type="project" value="TreeGrafter"/>
</dbReference>
<keyword evidence="10" id="KW-0539">Nucleus</keyword>
<dbReference type="GO" id="GO:0008270">
    <property type="term" value="F:zinc ion binding"/>
    <property type="evidence" value="ECO:0007669"/>
    <property type="project" value="UniProtKB-KW"/>
</dbReference>
<evidence type="ECO:0000256" key="9">
    <source>
        <dbReference type="ARBA" id="ARBA00022840"/>
    </source>
</evidence>
<dbReference type="Pfam" id="PF00271">
    <property type="entry name" value="Helicase_C"/>
    <property type="match status" value="1"/>
</dbReference>
<keyword evidence="4" id="KW-0677">Repeat</keyword>
<dbReference type="InterPro" id="IPR038718">
    <property type="entry name" value="SNF2-like_sf"/>
</dbReference>
<evidence type="ECO:0000259" key="13">
    <source>
        <dbReference type="PROSITE" id="PS51192"/>
    </source>
</evidence>
<feature type="compositionally biased region" description="Basic residues" evidence="11">
    <location>
        <begin position="291"/>
        <end position="300"/>
    </location>
</feature>
<feature type="domain" description="Helicase ATP-binding" evidence="13">
    <location>
        <begin position="808"/>
        <end position="979"/>
    </location>
</feature>
<comment type="subcellular location">
    <subcellularLocation>
        <location evidence="1">Nucleus</location>
    </subcellularLocation>
</comment>
<dbReference type="InterPro" id="IPR001965">
    <property type="entry name" value="Znf_PHD"/>
</dbReference>
<feature type="compositionally biased region" description="Basic and acidic residues" evidence="11">
    <location>
        <begin position="29"/>
        <end position="39"/>
    </location>
</feature>
<feature type="compositionally biased region" description="Acidic residues" evidence="11">
    <location>
        <begin position="19"/>
        <end position="28"/>
    </location>
</feature>
<feature type="domain" description="Helicase C-terminal" evidence="14">
    <location>
        <begin position="1112"/>
        <end position="1274"/>
    </location>
</feature>
<feature type="compositionally biased region" description="Polar residues" evidence="11">
    <location>
        <begin position="44"/>
        <end position="68"/>
    </location>
</feature>
<sequence length="1679" mass="188741">MEDSIGESNGSSENGDIIYDVDEDVTADESDRALRRGIEEYEPSSRSVITETEGSTATKETSDTTSSKATRKELGLESGSIQGPSIQDPLEDQETLENRQGSGQNGLENNMLMSSPPRQLRAVEVILRPPPDPESYDRIPPSRSVLRVLERSEMGDETIYEVEFGDGRIKHATYDDVIDYKHGREAVQAYQVAFGSDPTIMERNTNKRPRSEDEYEESDSDSNKRPKYRKLPIPPHTRRSARQTSRQTSASLDSDGFGFRVSRSRIRDQENEESGDGADQRSRALVTSSRTSRRTRKSVNQRRVTFADSDDELAQDHTRSNDDPDFLDIVRSDVAPQPRSSRWKKSKVKASKFTRRDHSDSSIEFEPARRSGRSNKNIKSMKDPDMDDYDIVEERPTGAPKHTAVKEVFQLLTSGSSFQKMHSETCVSCLAESGGAKNPLVHCQGCSFSYHKACIGPRAAREHRVSKIGHEDFVLQCKFCIQTYKKKDARAPNHTMCQICKISGPSCAEFSTKKTPKQEEKARVDNGGEDPITEVDPLLVNNADNVLFRCANCKRGYHFDHLPALTTEIVDDEDVKENRLEEYSMAGWSCKDCIDTNYGLHSLVAWRPLDPTTYLPGETNQDYSEDNIEYLVKWTGRSHFHDTWMPGAWIFGVASAPMRQTFHKRDSSTHPKMDKATAIEEEWLLADVLLNVKYNTRVSTSSKDEDLKRIEDITSVFVKFENLSYEEVVWDEPPPRDSGAPWEAFVTAYDEFLNGRYFVAVPDYKMRERIALYRSLDFGRDCELKGQPAQLKKGKLMEYQIEGVNFLLYNFHQQQNVILADEMGLGKTVQIVAFISALTHSKPGCWPFLVVVPNSTCPNWRRELKQWAPDLRVVTYHGGRVAQDLAYRHELYPDGVKSGMKAHVVIMSYEAAANVNSIFYGVKWVGLIVDEGQRLKNDETTLYKSLQDMKIPCRILLTGTPLQNNKRELFNLLQFLDRKRNAEELDAKYAELTKDNLPELHSLIRPYFLRRTKAQVLKFLPAMAQIILPVTMTLVQEKLSKSIMARNPDLIRAIISRSKVKAGERKSMSNILSDLRQCLCHPFCFNSEIEDKTVDMVQMHRNLVEASPKLLLFELMLPKLKERGHRVLIFSQYLHSLTILEDFLTGLDMSHARIDGSLSALEKQKRIDAFNAPNSPLFAMLLSTRAGGVGINLATADTVIIYDPDFNPHQDLQALSRAHRIGQKRKVLCFQLMTKNTVEEKIMQMGRKKMALDHALIESMDAKEEVSEDLESILKHGAAALFSDESKDKIIYDDASVDKLLDRSQIENTDTGADDSAETQFSFARIWANDKGDLTNNTEDTAQDVAPKVSTSTWENILKEREAEHKRELAANQQVYGRGARRRGKGIDYMTNRVGFIEGDDDILLTPGQPRGADSGGSEIDVDDELYIDQNDMEEEDDSDDYGAEAPKGKSPTTKMQKSPGKAIINTPSRNPRSGKQSECTPASIPRTPSSQQLHGLQSTGATPEERTSPSRVEAPTKYSITNISESGIPKHSLPSPASTIPDSAYPTQSSHPTNPVLHYNAHEPAAYPQATVPNRPQVPVPHPPAVRLPNGDVAPTGWIGGGTPCALCYRQHSTLSPCVDLNSELSLRLALDRLRSAGESAAAHACRNYFAQRLQAVVARRQTSPEAIRKNKGFQHHN</sequence>
<evidence type="ECO:0000256" key="7">
    <source>
        <dbReference type="ARBA" id="ARBA00022801"/>
    </source>
</evidence>
<proteinExistence type="predicted"/>
<feature type="compositionally biased region" description="Basic and acidic residues" evidence="11">
    <location>
        <begin position="354"/>
        <end position="369"/>
    </location>
</feature>
<evidence type="ECO:0000256" key="2">
    <source>
        <dbReference type="ARBA" id="ARBA00011353"/>
    </source>
</evidence>
<dbReference type="SUPFAM" id="SSF54160">
    <property type="entry name" value="Chromo domain-like"/>
    <property type="match status" value="1"/>
</dbReference>
<evidence type="ECO:0000256" key="3">
    <source>
        <dbReference type="ARBA" id="ARBA00022723"/>
    </source>
</evidence>
<evidence type="ECO:0000313" key="15">
    <source>
        <dbReference type="EMBL" id="TGJ84024.1"/>
    </source>
</evidence>
<evidence type="ECO:0008006" key="17">
    <source>
        <dbReference type="Google" id="ProtNLM"/>
    </source>
</evidence>
<keyword evidence="16" id="KW-1185">Reference proteome</keyword>
<dbReference type="InterPro" id="IPR013083">
    <property type="entry name" value="Znf_RING/FYVE/PHD"/>
</dbReference>
<dbReference type="GO" id="GO:0003677">
    <property type="term" value="F:DNA binding"/>
    <property type="evidence" value="ECO:0007669"/>
    <property type="project" value="TreeGrafter"/>
</dbReference>
<feature type="region of interest" description="Disordered" evidence="11">
    <location>
        <begin position="1400"/>
        <end position="1559"/>
    </location>
</feature>
<dbReference type="EMBL" id="SKBN01000077">
    <property type="protein sequence ID" value="TGJ84024.1"/>
    <property type="molecule type" value="Genomic_DNA"/>
</dbReference>
<evidence type="ECO:0000256" key="4">
    <source>
        <dbReference type="ARBA" id="ARBA00022737"/>
    </source>
</evidence>
<evidence type="ECO:0000256" key="11">
    <source>
        <dbReference type="SAM" id="MobiDB-lite"/>
    </source>
</evidence>
<dbReference type="InterPro" id="IPR027417">
    <property type="entry name" value="P-loop_NTPase"/>
</dbReference>
<dbReference type="STRING" id="37992.A0A4Z0YJI0"/>
<gene>
    <name evidence="15" type="ORF">E0Z10_g4723</name>
</gene>
<organism evidence="15 16">
    <name type="scientific">Xylaria hypoxylon</name>
    <dbReference type="NCBI Taxonomy" id="37992"/>
    <lineage>
        <taxon>Eukaryota</taxon>
        <taxon>Fungi</taxon>
        <taxon>Dikarya</taxon>
        <taxon>Ascomycota</taxon>
        <taxon>Pezizomycotina</taxon>
        <taxon>Sordariomycetes</taxon>
        <taxon>Xylariomycetidae</taxon>
        <taxon>Xylariales</taxon>
        <taxon>Xylariaceae</taxon>
        <taxon>Xylaria</taxon>
    </lineage>
</organism>
<comment type="caution">
    <text evidence="15">The sequence shown here is derived from an EMBL/GenBank/DDBJ whole genome shotgun (WGS) entry which is preliminary data.</text>
</comment>
<dbReference type="PROSITE" id="PS51192">
    <property type="entry name" value="HELICASE_ATP_BIND_1"/>
    <property type="match status" value="1"/>
</dbReference>
<dbReference type="Gene3D" id="3.40.50.300">
    <property type="entry name" value="P-loop containing nucleotide triphosphate hydrolases"/>
    <property type="match status" value="1"/>
</dbReference>
<feature type="compositionally biased region" description="Polar residues" evidence="11">
    <location>
        <begin position="1536"/>
        <end position="1554"/>
    </location>
</feature>
<dbReference type="PANTHER" id="PTHR45623">
    <property type="entry name" value="CHROMODOMAIN-HELICASE-DNA-BINDING PROTEIN 3-RELATED-RELATED"/>
    <property type="match status" value="1"/>
</dbReference>
<dbReference type="InterPro" id="IPR001650">
    <property type="entry name" value="Helicase_C-like"/>
</dbReference>
<dbReference type="Proteomes" id="UP000297716">
    <property type="component" value="Unassembled WGS sequence"/>
</dbReference>
<feature type="compositionally biased region" description="Polar residues" evidence="11">
    <location>
        <begin position="98"/>
        <end position="117"/>
    </location>
</feature>
<feature type="compositionally biased region" description="Low complexity" evidence="11">
    <location>
        <begin position="242"/>
        <end position="251"/>
    </location>
</feature>
<evidence type="ECO:0000256" key="8">
    <source>
        <dbReference type="ARBA" id="ARBA00022833"/>
    </source>
</evidence>
<feature type="compositionally biased region" description="Basic residues" evidence="11">
    <location>
        <begin position="225"/>
        <end position="241"/>
    </location>
</feature>
<name>A0A4Z0YJI0_9PEZI</name>
<evidence type="ECO:0000256" key="1">
    <source>
        <dbReference type="ARBA" id="ARBA00004123"/>
    </source>
</evidence>
<comment type="subunit">
    <text evidence="2">Component of the NuA4 histone acetyltransferase complex.</text>
</comment>